<dbReference type="RefSeq" id="WP_113944723.1">
    <property type="nucleotide sequence ID" value="NZ_JBHEEG010000001.1"/>
</dbReference>
<dbReference type="SUPFAM" id="SSF50800">
    <property type="entry name" value="PK beta-barrel domain-like"/>
    <property type="match status" value="1"/>
</dbReference>
<dbReference type="Proteomes" id="UP000252893">
    <property type="component" value="Unassembled WGS sequence"/>
</dbReference>
<dbReference type="PROSITE" id="PS51340">
    <property type="entry name" value="MOSC"/>
    <property type="match status" value="1"/>
</dbReference>
<dbReference type="Pfam" id="PF03473">
    <property type="entry name" value="MOSC"/>
    <property type="match status" value="1"/>
</dbReference>
<evidence type="ECO:0000313" key="2">
    <source>
        <dbReference type="EMBL" id="RBO94857.1"/>
    </source>
</evidence>
<protein>
    <recommendedName>
        <fullName evidence="1">MOSC domain-containing protein</fullName>
    </recommendedName>
</protein>
<dbReference type="PANTHER" id="PTHR36930:SF1">
    <property type="entry name" value="MOSC DOMAIN-CONTAINING PROTEIN"/>
    <property type="match status" value="1"/>
</dbReference>
<comment type="caution">
    <text evidence="2">The sequence shown here is derived from an EMBL/GenBank/DDBJ whole genome shotgun (WGS) entry which is preliminary data.</text>
</comment>
<reference evidence="2 3" key="1">
    <citation type="submission" date="2018-06" db="EMBL/GenBank/DDBJ databases">
        <title>Genomic Encyclopedia of Type Strains, Phase IV (KMG-IV): sequencing the most valuable type-strain genomes for metagenomic binning, comparative biology and taxonomic classification.</title>
        <authorList>
            <person name="Goeker M."/>
        </authorList>
    </citation>
    <scope>NUCLEOTIDE SEQUENCE [LARGE SCALE GENOMIC DNA]</scope>
    <source>
        <strain evidence="2 3">DSM 25619</strain>
    </source>
</reference>
<accession>A0A366DXT2</accession>
<feature type="domain" description="MOSC" evidence="1">
    <location>
        <begin position="35"/>
        <end position="194"/>
    </location>
</feature>
<name>A0A366DXT2_9HYPH</name>
<dbReference type="GO" id="GO:0003824">
    <property type="term" value="F:catalytic activity"/>
    <property type="evidence" value="ECO:0007669"/>
    <property type="project" value="InterPro"/>
</dbReference>
<dbReference type="InterPro" id="IPR011037">
    <property type="entry name" value="Pyrv_Knase-like_insert_dom_sf"/>
</dbReference>
<dbReference type="Gene3D" id="2.40.33.20">
    <property type="entry name" value="PK beta-barrel domain-like"/>
    <property type="match status" value="1"/>
</dbReference>
<dbReference type="EMBL" id="QNRH01000004">
    <property type="protein sequence ID" value="RBO94857.1"/>
    <property type="molecule type" value="Genomic_DNA"/>
</dbReference>
<dbReference type="OrthoDB" id="9808413at2"/>
<dbReference type="InterPro" id="IPR005302">
    <property type="entry name" value="MoCF_Sase_C"/>
</dbReference>
<keyword evidence="3" id="KW-1185">Reference proteome</keyword>
<dbReference type="GO" id="GO:0030170">
    <property type="term" value="F:pyridoxal phosphate binding"/>
    <property type="evidence" value="ECO:0007669"/>
    <property type="project" value="InterPro"/>
</dbReference>
<proteinExistence type="predicted"/>
<sequence length="203" mass="22348">MSDLLMSEHGKRLPARKLEGRVRSVYIAEGQDFLTRETDQLNCDSGGIIGDYHHGHTRKAGGREPWYERGTPIRNDRQLSLVSRVELEKIATAMGIEHVAPEWIGANIVVDDIADFTLLPAGTLLFFEGGLTLKLDGVNAPCKFSGASIAQHINAENEAIVAMSFVKAAKYLRGQTGWVERAGQVKAGDKISVRIPEQIYYAL</sequence>
<dbReference type="PANTHER" id="PTHR36930">
    <property type="entry name" value="METAL-SULFUR CLUSTER BIOSYNTHESIS PROTEINS YUAD-RELATED"/>
    <property type="match status" value="1"/>
</dbReference>
<dbReference type="GO" id="GO:0030151">
    <property type="term" value="F:molybdenum ion binding"/>
    <property type="evidence" value="ECO:0007669"/>
    <property type="project" value="InterPro"/>
</dbReference>
<gene>
    <name evidence="2" type="ORF">DFR47_104217</name>
</gene>
<organism evidence="2 3">
    <name type="scientific">Pseudochrobactrum asaccharolyticum</name>
    <dbReference type="NCBI Taxonomy" id="354351"/>
    <lineage>
        <taxon>Bacteria</taxon>
        <taxon>Pseudomonadati</taxon>
        <taxon>Pseudomonadota</taxon>
        <taxon>Alphaproteobacteria</taxon>
        <taxon>Hyphomicrobiales</taxon>
        <taxon>Brucellaceae</taxon>
        <taxon>Pseudochrobactrum</taxon>
    </lineage>
</organism>
<dbReference type="InterPro" id="IPR052716">
    <property type="entry name" value="MOSC_domain"/>
</dbReference>
<dbReference type="AlphaFoldDB" id="A0A366DXT2"/>
<evidence type="ECO:0000313" key="3">
    <source>
        <dbReference type="Proteomes" id="UP000252893"/>
    </source>
</evidence>
<evidence type="ECO:0000259" key="1">
    <source>
        <dbReference type="PROSITE" id="PS51340"/>
    </source>
</evidence>